<dbReference type="InterPro" id="IPR002767">
    <property type="entry name" value="Thiamine_BP"/>
</dbReference>
<evidence type="ECO:0000259" key="1">
    <source>
        <dbReference type="Pfam" id="PF01910"/>
    </source>
</evidence>
<dbReference type="EMBL" id="JBHULI010000005">
    <property type="protein sequence ID" value="MFD2531618.1"/>
    <property type="molecule type" value="Genomic_DNA"/>
</dbReference>
<organism evidence="2 3">
    <name type="scientific">Gracilimonas halophila</name>
    <dbReference type="NCBI Taxonomy" id="1834464"/>
    <lineage>
        <taxon>Bacteria</taxon>
        <taxon>Pseudomonadati</taxon>
        <taxon>Balneolota</taxon>
        <taxon>Balneolia</taxon>
        <taxon>Balneolales</taxon>
        <taxon>Balneolaceae</taxon>
        <taxon>Gracilimonas</taxon>
    </lineage>
</organism>
<proteinExistence type="predicted"/>
<keyword evidence="3" id="KW-1185">Reference proteome</keyword>
<dbReference type="RefSeq" id="WP_390299006.1">
    <property type="nucleotide sequence ID" value="NZ_JBHULI010000005.1"/>
</dbReference>
<gene>
    <name evidence="2" type="ORF">ACFSVN_04085</name>
</gene>
<comment type="caution">
    <text evidence="2">The sequence shown here is derived from an EMBL/GenBank/DDBJ whole genome shotgun (WGS) entry which is preliminary data.</text>
</comment>
<dbReference type="SUPFAM" id="SSF89957">
    <property type="entry name" value="MTH1187/YkoF-like"/>
    <property type="match status" value="1"/>
</dbReference>
<evidence type="ECO:0000313" key="3">
    <source>
        <dbReference type="Proteomes" id="UP001597460"/>
    </source>
</evidence>
<feature type="domain" description="Thiamine-binding protein" evidence="1">
    <location>
        <begin position="5"/>
        <end position="72"/>
    </location>
</feature>
<accession>A0ABW5JFX2</accession>
<dbReference type="Pfam" id="PF01910">
    <property type="entry name" value="Thiamine_BP"/>
    <property type="match status" value="1"/>
</dbReference>
<evidence type="ECO:0000313" key="2">
    <source>
        <dbReference type="EMBL" id="MFD2531618.1"/>
    </source>
</evidence>
<dbReference type="Gene3D" id="3.30.70.930">
    <property type="match status" value="1"/>
</dbReference>
<sequence>MKTIAQLTYIPLSQEDPREKVQELLEHLAQYDVEIEVGYLSTTIIGAPKTVFEVIKDLYDIMSMETERFRFQVDLLSPSAE</sequence>
<reference evidence="3" key="1">
    <citation type="journal article" date="2019" name="Int. J. Syst. Evol. Microbiol.">
        <title>The Global Catalogue of Microorganisms (GCM) 10K type strain sequencing project: providing services to taxonomists for standard genome sequencing and annotation.</title>
        <authorList>
            <consortium name="The Broad Institute Genomics Platform"/>
            <consortium name="The Broad Institute Genome Sequencing Center for Infectious Disease"/>
            <person name="Wu L."/>
            <person name="Ma J."/>
        </authorList>
    </citation>
    <scope>NUCLEOTIDE SEQUENCE [LARGE SCALE GENOMIC DNA]</scope>
    <source>
        <strain evidence="3">KCTC 52042</strain>
    </source>
</reference>
<protein>
    <submittedName>
        <fullName evidence="2">Thiamine-binding protein</fullName>
    </submittedName>
</protein>
<dbReference type="Proteomes" id="UP001597460">
    <property type="component" value="Unassembled WGS sequence"/>
</dbReference>
<name>A0ABW5JFX2_9BACT</name>
<dbReference type="InterPro" id="IPR029756">
    <property type="entry name" value="MTH1187/YkoF-like"/>
</dbReference>